<gene>
    <name evidence="6" type="ORF">A3G03_02895</name>
</gene>
<protein>
    <recommendedName>
        <fullName evidence="2">Cell shape-determining protein MreC</fullName>
    </recommendedName>
    <alternativeName>
        <fullName evidence="4">Cell shape protein MreC</fullName>
    </alternativeName>
</protein>
<dbReference type="Proteomes" id="UP000176355">
    <property type="component" value="Unassembled WGS sequence"/>
</dbReference>
<comment type="caution">
    <text evidence="6">The sequence shown here is derived from an EMBL/GenBank/DDBJ whole genome shotgun (WGS) entry which is preliminary data.</text>
</comment>
<accession>A0A1G2P7D1</accession>
<dbReference type="InterPro" id="IPR007221">
    <property type="entry name" value="MreC"/>
</dbReference>
<evidence type="ECO:0000313" key="7">
    <source>
        <dbReference type="Proteomes" id="UP000176355"/>
    </source>
</evidence>
<sequence>MIYLKPNSKRWQKKMLARGVLVLLVLAILFALNIYPPDFLRRPLVSLATPFWQIQDWGANLLKTIFTPFADKNKLSKENTALKTELERKKLVLMALEDLAVENQELKELGGRKLQGTFILAAILSRPPVSAYDTLIIDVGSNEGIAVGDIAAVQENSVVGEVSSVAKNSAVISLYSTPDRETPVAVGIERAAAPARGRGGGNFEIRLPKGVTVETGDVIVLPSINHRLLGLVSKIETGPNDPFQTILFSLPTNLNTLRFIMVLKK</sequence>
<dbReference type="Gene3D" id="2.40.10.340">
    <property type="entry name" value="Rod shape-determining protein MreC, domain 1"/>
    <property type="match status" value="1"/>
</dbReference>
<name>A0A1G2P7D1_9BACT</name>
<comment type="similarity">
    <text evidence="1">Belongs to the MreC family.</text>
</comment>
<dbReference type="GO" id="GO:0008360">
    <property type="term" value="P:regulation of cell shape"/>
    <property type="evidence" value="ECO:0007669"/>
    <property type="project" value="UniProtKB-KW"/>
</dbReference>
<evidence type="ECO:0000256" key="3">
    <source>
        <dbReference type="ARBA" id="ARBA00022960"/>
    </source>
</evidence>
<dbReference type="InterPro" id="IPR042177">
    <property type="entry name" value="Cell/Rod_1"/>
</dbReference>
<dbReference type="Gene3D" id="2.40.10.350">
    <property type="entry name" value="Rod shape-determining protein MreC, domain 2"/>
    <property type="match status" value="1"/>
</dbReference>
<dbReference type="Pfam" id="PF04085">
    <property type="entry name" value="MreC"/>
    <property type="match status" value="1"/>
</dbReference>
<evidence type="ECO:0000313" key="6">
    <source>
        <dbReference type="EMBL" id="OHA44256.1"/>
    </source>
</evidence>
<dbReference type="PANTHER" id="PTHR34138">
    <property type="entry name" value="CELL SHAPE-DETERMINING PROTEIN MREC"/>
    <property type="match status" value="1"/>
</dbReference>
<organism evidence="6 7">
    <name type="scientific">Candidatus Taylorbacteria bacterium RIFCSPLOWO2_12_FULL_44_15c</name>
    <dbReference type="NCBI Taxonomy" id="1802333"/>
    <lineage>
        <taxon>Bacteria</taxon>
        <taxon>Candidatus Tayloriibacteriota</taxon>
    </lineage>
</organism>
<evidence type="ECO:0000256" key="2">
    <source>
        <dbReference type="ARBA" id="ARBA00013855"/>
    </source>
</evidence>
<feature type="domain" description="Rod shape-determining protein MreC beta-barrel core" evidence="5">
    <location>
        <begin position="123"/>
        <end position="264"/>
    </location>
</feature>
<evidence type="ECO:0000259" key="5">
    <source>
        <dbReference type="Pfam" id="PF04085"/>
    </source>
</evidence>
<dbReference type="PANTHER" id="PTHR34138:SF1">
    <property type="entry name" value="CELL SHAPE-DETERMINING PROTEIN MREC"/>
    <property type="match status" value="1"/>
</dbReference>
<reference evidence="6 7" key="1">
    <citation type="journal article" date="2016" name="Nat. Commun.">
        <title>Thousands of microbial genomes shed light on interconnected biogeochemical processes in an aquifer system.</title>
        <authorList>
            <person name="Anantharaman K."/>
            <person name="Brown C.T."/>
            <person name="Hug L.A."/>
            <person name="Sharon I."/>
            <person name="Castelle C.J."/>
            <person name="Probst A.J."/>
            <person name="Thomas B.C."/>
            <person name="Singh A."/>
            <person name="Wilkins M.J."/>
            <person name="Karaoz U."/>
            <person name="Brodie E.L."/>
            <person name="Williams K.H."/>
            <person name="Hubbard S.S."/>
            <person name="Banfield J.F."/>
        </authorList>
    </citation>
    <scope>NUCLEOTIDE SEQUENCE [LARGE SCALE GENOMIC DNA]</scope>
</reference>
<dbReference type="EMBL" id="MHSL01000007">
    <property type="protein sequence ID" value="OHA44256.1"/>
    <property type="molecule type" value="Genomic_DNA"/>
</dbReference>
<dbReference type="GO" id="GO:0005886">
    <property type="term" value="C:plasma membrane"/>
    <property type="evidence" value="ECO:0007669"/>
    <property type="project" value="TreeGrafter"/>
</dbReference>
<keyword evidence="3" id="KW-0133">Cell shape</keyword>
<evidence type="ECO:0000256" key="4">
    <source>
        <dbReference type="ARBA" id="ARBA00032089"/>
    </source>
</evidence>
<dbReference type="AlphaFoldDB" id="A0A1G2P7D1"/>
<dbReference type="InterPro" id="IPR055342">
    <property type="entry name" value="MreC_beta-barrel_core"/>
</dbReference>
<dbReference type="InterPro" id="IPR042175">
    <property type="entry name" value="Cell/Rod_MreC_2"/>
</dbReference>
<proteinExistence type="inferred from homology"/>
<evidence type="ECO:0000256" key="1">
    <source>
        <dbReference type="ARBA" id="ARBA00009369"/>
    </source>
</evidence>
<dbReference type="STRING" id="1802333.A3G03_02895"/>